<gene>
    <name evidence="1" type="ORF">IX38_04565</name>
</gene>
<dbReference type="Gene3D" id="2.130.10.10">
    <property type="entry name" value="YVTN repeat-like/Quinoprotein amine dehydrogenase"/>
    <property type="match status" value="1"/>
</dbReference>
<dbReference type="STRING" id="421531.IX38_04565"/>
<dbReference type="EMBL" id="JPRO01000002">
    <property type="protein sequence ID" value="KFF08714.1"/>
    <property type="molecule type" value="Genomic_DNA"/>
</dbReference>
<protein>
    <submittedName>
        <fullName evidence="1">Uncharacterized protein</fullName>
    </submittedName>
</protein>
<dbReference type="InterPro" id="IPR011044">
    <property type="entry name" value="Quino_amine_DH_bsu"/>
</dbReference>
<comment type="caution">
    <text evidence="1">The sequence shown here is derived from an EMBL/GenBank/DDBJ whole genome shotgun (WGS) entry which is preliminary data.</text>
</comment>
<dbReference type="Proteomes" id="UP000028703">
    <property type="component" value="Unassembled WGS sequence"/>
</dbReference>
<evidence type="ECO:0000313" key="2">
    <source>
        <dbReference type="Proteomes" id="UP000028703"/>
    </source>
</evidence>
<evidence type="ECO:0000313" key="1">
    <source>
        <dbReference type="EMBL" id="KFF08714.1"/>
    </source>
</evidence>
<dbReference type="eggNOG" id="COG1520">
    <property type="taxonomic scope" value="Bacteria"/>
</dbReference>
<dbReference type="RefSeq" id="WP_034702121.1">
    <property type="nucleotide sequence ID" value="NZ_JPRO01000002.1"/>
</dbReference>
<dbReference type="SUPFAM" id="SSF50969">
    <property type="entry name" value="YVTN repeat-like/Quinoprotein amine dehydrogenase"/>
    <property type="match status" value="1"/>
</dbReference>
<dbReference type="AlphaFoldDB" id="A0A085ZWA0"/>
<keyword evidence="2" id="KW-1185">Reference proteome</keyword>
<dbReference type="InterPro" id="IPR015943">
    <property type="entry name" value="WD40/YVTN_repeat-like_dom_sf"/>
</dbReference>
<sequence>MQNTKIQEEWFSKGEQYATEINEMVDFGEKNGWENWKGEEPEDKRSNLAEAVFNLLKTANRNGDTENFRTHFPPAHTPVIPLLENRAQSIEQLQFISGEKIVFLTGTSYEKRQAYLLDQDQVTKLDENIQAIGKSKQGNIFAIATNGKISLHKGWDGKLISEFQMSQAADSGITELIPFNDGSKVLLVTSFGIYLISRNEEKLIHPLNEDNEEDWTPDIDMENAALSNDNAYIAVGDQSYDHRILDAEGNTLGSVGAQSSYPHFCLFSKDDSQLITNSCHFYNGITIAINSDQYTGADIEAYTESDDYTVIDEEMRVYTGTAAKEYYILGDAYGYIKAFDRNGNRLWRHFLGSTISGMTLSDDEKTLWVAAHSGILHKLKLEKGRRDTHTIGNGNHYEEFRLLIWKDEPQIWKW</sequence>
<dbReference type="OrthoDB" id="267093at2"/>
<accession>A0A085ZWA0</accession>
<name>A0A085ZWA0_9FLAO</name>
<reference evidence="1 2" key="1">
    <citation type="submission" date="2014-07" db="EMBL/GenBank/DDBJ databases">
        <title>Genome of Chryseobacterium luteum DSM 18605.</title>
        <authorList>
            <person name="Stropko S.J."/>
            <person name="Pipes S.E."/>
            <person name="Newman J.D."/>
        </authorList>
    </citation>
    <scope>NUCLEOTIDE SEQUENCE [LARGE SCALE GENOMIC DNA]</scope>
    <source>
        <strain evidence="1 2">DSM 18605</strain>
    </source>
</reference>
<organism evidence="1 2">
    <name type="scientific">Chryseobacterium luteum</name>
    <dbReference type="NCBI Taxonomy" id="421531"/>
    <lineage>
        <taxon>Bacteria</taxon>
        <taxon>Pseudomonadati</taxon>
        <taxon>Bacteroidota</taxon>
        <taxon>Flavobacteriia</taxon>
        <taxon>Flavobacteriales</taxon>
        <taxon>Weeksellaceae</taxon>
        <taxon>Chryseobacterium group</taxon>
        <taxon>Chryseobacterium</taxon>
    </lineage>
</organism>
<proteinExistence type="predicted"/>